<feature type="transmembrane region" description="Helical" evidence="5">
    <location>
        <begin position="271"/>
        <end position="297"/>
    </location>
</feature>
<proteinExistence type="predicted"/>
<accession>A0ABT7DKX3</accession>
<evidence type="ECO:0000256" key="4">
    <source>
        <dbReference type="ARBA" id="ARBA00023136"/>
    </source>
</evidence>
<feature type="transmembrane region" description="Helical" evidence="5">
    <location>
        <begin position="309"/>
        <end position="328"/>
    </location>
</feature>
<comment type="caution">
    <text evidence="7">The sequence shown here is derived from an EMBL/GenBank/DDBJ whole genome shotgun (WGS) entry which is preliminary data.</text>
</comment>
<evidence type="ECO:0000256" key="3">
    <source>
        <dbReference type="ARBA" id="ARBA00022989"/>
    </source>
</evidence>
<dbReference type="Gene3D" id="3.40.1710.10">
    <property type="entry name" value="abc type-2 transporter like domain"/>
    <property type="match status" value="1"/>
</dbReference>
<comment type="subcellular location">
    <subcellularLocation>
        <location evidence="1">Membrane</location>
        <topology evidence="1">Multi-pass membrane protein</topology>
    </subcellularLocation>
</comment>
<evidence type="ECO:0000313" key="7">
    <source>
        <dbReference type="EMBL" id="MDJ1650168.1"/>
    </source>
</evidence>
<dbReference type="InterPro" id="IPR013525">
    <property type="entry name" value="ABC2_TM"/>
</dbReference>
<evidence type="ECO:0000256" key="1">
    <source>
        <dbReference type="ARBA" id="ARBA00004141"/>
    </source>
</evidence>
<feature type="transmembrane region" description="Helical" evidence="5">
    <location>
        <begin position="198"/>
        <end position="218"/>
    </location>
</feature>
<keyword evidence="4 5" id="KW-0472">Membrane</keyword>
<keyword evidence="8" id="KW-1185">Reference proteome</keyword>
<dbReference type="RefSeq" id="WP_283831520.1">
    <property type="nucleotide sequence ID" value="NZ_JASJEU010000011.1"/>
</dbReference>
<feature type="domain" description="ABC-2 type transporter transmembrane" evidence="6">
    <location>
        <begin position="19"/>
        <end position="387"/>
    </location>
</feature>
<dbReference type="Proteomes" id="UP001232750">
    <property type="component" value="Unassembled WGS sequence"/>
</dbReference>
<evidence type="ECO:0000313" key="8">
    <source>
        <dbReference type="Proteomes" id="UP001232750"/>
    </source>
</evidence>
<dbReference type="EMBL" id="JASJEU010000011">
    <property type="protein sequence ID" value="MDJ1650168.1"/>
    <property type="molecule type" value="Genomic_DNA"/>
</dbReference>
<feature type="transmembrane region" description="Helical" evidence="5">
    <location>
        <begin position="239"/>
        <end position="265"/>
    </location>
</feature>
<reference evidence="7 8" key="1">
    <citation type="submission" date="2023-05" db="EMBL/GenBank/DDBJ databases">
        <title>Gordonibacter KGMB12511T sp. nov., isolated from faeces of healthy Korean.</title>
        <authorList>
            <person name="Kim H.S."/>
            <person name="Kim J.-S."/>
            <person name="Suh M.K."/>
            <person name="Eom M.K."/>
            <person name="Do H.E."/>
            <person name="Lee J.-S."/>
        </authorList>
    </citation>
    <scope>NUCLEOTIDE SEQUENCE [LARGE SCALE GENOMIC DNA]</scope>
    <source>
        <strain evidence="7 8">KGMB12511</strain>
    </source>
</reference>
<dbReference type="Pfam" id="PF12698">
    <property type="entry name" value="ABC2_membrane_3"/>
    <property type="match status" value="1"/>
</dbReference>
<feature type="transmembrane region" description="Helical" evidence="5">
    <location>
        <begin position="16"/>
        <end position="36"/>
    </location>
</feature>
<name>A0ABT7DKX3_9ACTN</name>
<keyword evidence="2 5" id="KW-0812">Transmembrane</keyword>
<keyword evidence="3 5" id="KW-1133">Transmembrane helix</keyword>
<evidence type="ECO:0000256" key="5">
    <source>
        <dbReference type="SAM" id="Phobius"/>
    </source>
</evidence>
<gene>
    <name evidence="7" type="ORF">QNJ86_05110</name>
</gene>
<organism evidence="7 8">
    <name type="scientific">Gordonibacter faecis</name>
    <dbReference type="NCBI Taxonomy" id="3047475"/>
    <lineage>
        <taxon>Bacteria</taxon>
        <taxon>Bacillati</taxon>
        <taxon>Actinomycetota</taxon>
        <taxon>Coriobacteriia</taxon>
        <taxon>Eggerthellales</taxon>
        <taxon>Eggerthellaceae</taxon>
        <taxon>Gordonibacter</taxon>
    </lineage>
</organism>
<evidence type="ECO:0000259" key="6">
    <source>
        <dbReference type="Pfam" id="PF12698"/>
    </source>
</evidence>
<sequence>MQVFKAAVKTIFRHPIYLLVYTVLLSMMGVLMASSLPFGEGEDAQFTQFQTKFSVIDRDGSDLSQGLTAYLGERGIEVPLEDTQIALQDAVAKGQSSYILIVPEGFGEELVDAARTGGTAPELETVYSYYSLEGSLMDQEVNEYLGIARAFAGLSPDASQADVVAHVGSVMAESAPVEAVQLGGGTSEAQRFVFYLDWGTYTLFATIIVCVGLLMSTVNRTDLKRRNLVSPVPSLKYNLQVAAASLVVMTGVWLWTVGVGLIVFAEAASQISGVGLAFMLVLAYVFATVPLAIGYLLGQLGVSELASNAIGNITGMVVSFLGGVWIAFDLLDPAVQAIAHFSPAFWYTNALQQASELQVLTPETLAPILGNMGVLLLFTVAIFAVALVVGRIRVQSAEAGGNAAAATGRA</sequence>
<evidence type="ECO:0000256" key="2">
    <source>
        <dbReference type="ARBA" id="ARBA00022692"/>
    </source>
</evidence>
<feature type="transmembrane region" description="Helical" evidence="5">
    <location>
        <begin position="368"/>
        <end position="389"/>
    </location>
</feature>
<protein>
    <submittedName>
        <fullName evidence="7">ABC transporter permease</fullName>
    </submittedName>
</protein>